<feature type="transmembrane region" description="Helical" evidence="2">
    <location>
        <begin position="104"/>
        <end position="123"/>
    </location>
</feature>
<dbReference type="OrthoDB" id="1819179at2"/>
<keyword evidence="2" id="KW-1133">Transmembrane helix</keyword>
<reference evidence="3 4" key="1">
    <citation type="submission" date="2016-10" db="EMBL/GenBank/DDBJ databases">
        <authorList>
            <person name="de Groot N.N."/>
        </authorList>
    </citation>
    <scope>NUCLEOTIDE SEQUENCE [LARGE SCALE GENOMIC DNA]</scope>
    <source>
        <strain evidence="3 4">AR67</strain>
    </source>
</reference>
<evidence type="ECO:0000256" key="1">
    <source>
        <dbReference type="SAM" id="MobiDB-lite"/>
    </source>
</evidence>
<feature type="compositionally biased region" description="Basic and acidic residues" evidence="1">
    <location>
        <begin position="15"/>
        <end position="28"/>
    </location>
</feature>
<protein>
    <recommendedName>
        <fullName evidence="5">YcxB-like protein</fullName>
    </recommendedName>
</protein>
<keyword evidence="2" id="KW-0472">Membrane</keyword>
<evidence type="ECO:0000256" key="2">
    <source>
        <dbReference type="SAM" id="Phobius"/>
    </source>
</evidence>
<feature type="transmembrane region" description="Helical" evidence="2">
    <location>
        <begin position="80"/>
        <end position="98"/>
    </location>
</feature>
<accession>A0A1I1N1P3</accession>
<name>A0A1I1N1P3_RUMAL</name>
<evidence type="ECO:0000313" key="4">
    <source>
        <dbReference type="Proteomes" id="UP000182192"/>
    </source>
</evidence>
<dbReference type="EMBL" id="FOKQ01000025">
    <property type="protein sequence ID" value="SFC91561.1"/>
    <property type="molecule type" value="Genomic_DNA"/>
</dbReference>
<dbReference type="RefSeq" id="WP_074962299.1">
    <property type="nucleotide sequence ID" value="NZ_FOKQ01000025.1"/>
</dbReference>
<gene>
    <name evidence="3" type="ORF">SAMN02910406_02656</name>
</gene>
<proteinExistence type="predicted"/>
<evidence type="ECO:0000313" key="3">
    <source>
        <dbReference type="EMBL" id="SFC91561.1"/>
    </source>
</evidence>
<dbReference type="AlphaFoldDB" id="A0A1I1N1P3"/>
<sequence>MEIDISKNGGNTQETEEKAEKFYERDNLDNTAEEEAKPEEEKEFVPTGDPLTGFDYNVKNEEEEEAFTIFQQKYVYKRNFVISALFAIVAAMFAVSIAKNPDGYLNWVLCFVCLVMIFTTWFNTFRIKKYLMKALSSLEDDQYRFTLYDDCFKIETVFTEEEMQAEDFTPVKPRIVRFEDISLNIIENERLFIIILRKETIYVLSKRVIDEADQKLLRTKLKEVLGEDYEIKEK</sequence>
<organism evidence="3 4">
    <name type="scientific">Ruminococcus albus</name>
    <dbReference type="NCBI Taxonomy" id="1264"/>
    <lineage>
        <taxon>Bacteria</taxon>
        <taxon>Bacillati</taxon>
        <taxon>Bacillota</taxon>
        <taxon>Clostridia</taxon>
        <taxon>Eubacteriales</taxon>
        <taxon>Oscillospiraceae</taxon>
        <taxon>Ruminococcus</taxon>
    </lineage>
</organism>
<evidence type="ECO:0008006" key="5">
    <source>
        <dbReference type="Google" id="ProtNLM"/>
    </source>
</evidence>
<keyword evidence="2" id="KW-0812">Transmembrane</keyword>
<feature type="region of interest" description="Disordered" evidence="1">
    <location>
        <begin position="1"/>
        <end position="44"/>
    </location>
</feature>
<dbReference type="Proteomes" id="UP000182192">
    <property type="component" value="Unassembled WGS sequence"/>
</dbReference>